<evidence type="ECO:0000313" key="2">
    <source>
        <dbReference type="EMBL" id="MBB6326273.1"/>
    </source>
</evidence>
<dbReference type="Proteomes" id="UP000588604">
    <property type="component" value="Unassembled WGS sequence"/>
</dbReference>
<feature type="signal peptide" evidence="1">
    <location>
        <begin position="1"/>
        <end position="20"/>
    </location>
</feature>
<proteinExistence type="predicted"/>
<comment type="caution">
    <text evidence="2">The sequence shown here is derived from an EMBL/GenBank/DDBJ whole genome shotgun (WGS) entry which is preliminary data.</text>
</comment>
<evidence type="ECO:0000256" key="1">
    <source>
        <dbReference type="SAM" id="SignalP"/>
    </source>
</evidence>
<reference evidence="2 3" key="1">
    <citation type="submission" date="2020-08" db="EMBL/GenBank/DDBJ databases">
        <title>Genomic Encyclopedia of Type Strains, Phase IV (KMG-IV): sequencing the most valuable type-strain genomes for metagenomic binning, comparative biology and taxonomic classification.</title>
        <authorList>
            <person name="Goeker M."/>
        </authorList>
    </citation>
    <scope>NUCLEOTIDE SEQUENCE [LARGE SCALE GENOMIC DNA]</scope>
    <source>
        <strain evidence="2 3">DSM 102044</strain>
    </source>
</reference>
<dbReference type="EMBL" id="JACIJO010000002">
    <property type="protein sequence ID" value="MBB6326273.1"/>
    <property type="molecule type" value="Genomic_DNA"/>
</dbReference>
<sequence>MKHLILTYLTLIGLSSFALAQEKSSVSENLFFESPLEAKIWEEAQDEPLNLFMAVHADEIQEQKWNELVEILDKKRSKTKNDLNFLRAIFQKSHQQLLKDYVKHSTFNEMLESGKFDCVSGSATLGMLLDRYGYDFEIVETDYHVFIVTTVDEKEIILESTLPIGGMITSPSEVQDYLESYKPVEFAQLASLTERLGSADQTLSDHAIFRKVSLTQLAGLQYYNDAITHFNDQAYGLASKQLSKALVLYESERIKNLKDLAKEQAYKVYGYDVK</sequence>
<dbReference type="RefSeq" id="WP_184494891.1">
    <property type="nucleotide sequence ID" value="NZ_JACIJO010000002.1"/>
</dbReference>
<name>A0A841MHF1_9BACT</name>
<keyword evidence="3" id="KW-1185">Reference proteome</keyword>
<organism evidence="2 3">
    <name type="scientific">Algoriphagus iocasae</name>
    <dbReference type="NCBI Taxonomy" id="1836499"/>
    <lineage>
        <taxon>Bacteria</taxon>
        <taxon>Pseudomonadati</taxon>
        <taxon>Bacteroidota</taxon>
        <taxon>Cytophagia</taxon>
        <taxon>Cytophagales</taxon>
        <taxon>Cyclobacteriaceae</taxon>
        <taxon>Algoriphagus</taxon>
    </lineage>
</organism>
<gene>
    <name evidence="2" type="ORF">FHS59_001901</name>
</gene>
<dbReference type="AlphaFoldDB" id="A0A841MHF1"/>
<evidence type="ECO:0000313" key="3">
    <source>
        <dbReference type="Proteomes" id="UP000588604"/>
    </source>
</evidence>
<keyword evidence="1" id="KW-0732">Signal</keyword>
<feature type="chain" id="PRO_5032457600" description="Transglutaminase-like domain-containing protein" evidence="1">
    <location>
        <begin position="21"/>
        <end position="274"/>
    </location>
</feature>
<accession>A0A841MHF1</accession>
<protein>
    <recommendedName>
        <fullName evidence="4">Transglutaminase-like domain-containing protein</fullName>
    </recommendedName>
</protein>
<evidence type="ECO:0008006" key="4">
    <source>
        <dbReference type="Google" id="ProtNLM"/>
    </source>
</evidence>